<reference evidence="1 2" key="1">
    <citation type="journal article" date="2013" name="Genome Announc.">
        <title>Draft Genome Sequence of 'Candidatus Halobonum tyrrellensis' Strain G22, Isolated from the Hypersaline Waters of Lake Tyrrell, Australia.</title>
        <authorList>
            <person name="Ugalde J.A."/>
            <person name="Narasingarao P."/>
            <person name="Kuo S."/>
            <person name="Podell S."/>
            <person name="Allen E.E."/>
        </authorList>
    </citation>
    <scope>NUCLEOTIDE SEQUENCE [LARGE SCALE GENOMIC DNA]</scope>
    <source>
        <strain evidence="1 2">G22</strain>
    </source>
</reference>
<dbReference type="Gene3D" id="3.30.1460.30">
    <property type="entry name" value="YgaC/TfoX-N like chaperone"/>
    <property type="match status" value="1"/>
</dbReference>
<accession>V4HBC3</accession>
<sequence>MTNSAYYDEELAGELRSAVAGVVTEWPGVAETETFGCPSFTADGTLFAVVATQGLALTQLPDDEKKAFAEAYPTESFAPGERRVDSWVVVPRDAAPDDVDGLVSFLRASYESARGE</sequence>
<dbReference type="eggNOG" id="ENOG502N61V">
    <property type="taxonomic scope" value="Archaea"/>
</dbReference>
<organism evidence="1 2">
    <name type="scientific">Candidatus Halobonum tyrrellensis G22</name>
    <dbReference type="NCBI Taxonomy" id="1324957"/>
    <lineage>
        <taxon>Archaea</taxon>
        <taxon>Methanobacteriati</taxon>
        <taxon>Methanobacteriota</taxon>
        <taxon>Stenosarchaea group</taxon>
        <taxon>Halobacteria</taxon>
        <taxon>Halobacteriales</taxon>
        <taxon>Haloferacaceae</taxon>
        <taxon>Candidatus Halobonum</taxon>
    </lineage>
</organism>
<name>V4HBC3_9EURY</name>
<keyword evidence="2" id="KW-1185">Reference proteome</keyword>
<proteinExistence type="predicted"/>
<protein>
    <recommendedName>
        <fullName evidence="3">YdhG-like domain-containing protein</fullName>
    </recommendedName>
</protein>
<comment type="caution">
    <text evidence="1">The sequence shown here is derived from an EMBL/GenBank/DDBJ whole genome shotgun (WGS) entry which is preliminary data.</text>
</comment>
<dbReference type="OrthoDB" id="287497at2157"/>
<dbReference type="AlphaFoldDB" id="V4HBC3"/>
<evidence type="ECO:0000313" key="2">
    <source>
        <dbReference type="Proteomes" id="UP000017840"/>
    </source>
</evidence>
<gene>
    <name evidence="1" type="ORF">K933_11121</name>
</gene>
<evidence type="ECO:0008006" key="3">
    <source>
        <dbReference type="Google" id="ProtNLM"/>
    </source>
</evidence>
<dbReference type="Proteomes" id="UP000017840">
    <property type="component" value="Unassembled WGS sequence"/>
</dbReference>
<dbReference type="RefSeq" id="WP_023394804.1">
    <property type="nucleotide sequence ID" value="NZ_ASGZ01000036.1"/>
</dbReference>
<dbReference type="EMBL" id="ASGZ01000036">
    <property type="protein sequence ID" value="ESP88005.1"/>
    <property type="molecule type" value="Genomic_DNA"/>
</dbReference>
<evidence type="ECO:0000313" key="1">
    <source>
        <dbReference type="EMBL" id="ESP88005.1"/>
    </source>
</evidence>